<sequence length="974" mass="110325">MGADGEEEPVLGSSPSSCFERIFVSVRLRPLNEKEIARNDVSDWECINDNTIIYRNNLSVAERSMYPTAYTFDRVFGSDCTTRKVYEEAAKEVVLSVVSGINSSVFAYGQTSSGKTFTMSGITEYTMADIYDYIQKHKEREFILKFSAMEIYNESVRDLLITDTNPLRLLDDPERGTIVEKLTEETLKDWSHLKELLSVCEAQRQIGETSLNEASSRSHQILRLTIQSSAREFIGNDPSSLTATVNFVDLAGSERASQALSAGTRLKEGCHINRSLLTLGTVIRKLSKGRNGHVPFRDSKLTRILQSSLGGNARTAIICTMSPARTHVEQSRNTLLFASCAKEVTTNAQVNIVVSDKVLVKHLQREIVRLENELKSSGQTFTSPDSALMMREKDLRIQQLEKEVVELRLQCDLARAQVEDLQQGAENGSNDRPPIVYADLDHQYPKLRVRSSWDFENLKTETQSLANPQSVDISVRSSETSQCSDGHSRSSSDENFQILDLEKDFLHTKSYEVDEVCIPSFIGSDLLEEIEEEIDEHNHENVGDLYNYKDVRCIQLEESTNRDVDSNNDESSLKRDGDLDTPSADVNTGTFGLIETENEGGQSGELRSPNLEKHKEWKKILLNSVTPTTIETSPWLPEKDMPCRPITSTSLKLTRSKSCTASLTTSLPSYQFENNEKTPPILFEKDFTGRPGGLQKRISLFKFAIDREDLSTNESHTSAASNGMDELKSQNADTSDYAESTSCSTSFAHLEEMTDPQDENRPADHGDTQPKSLAVPAKSVRDVGLDPIQHWEWPFEFKRLQREIIELWHACNISLVHRTYFFLLFKGDQKDSIYMEVEHRRLTFLKNAFLRGHQAVDDGRTVSSASSMKALRQERHMLSQQLKKKFTKEQRQNLFLKWGIGLQTKHRGWQLAHLLWTETKDMNHVAESAAIVSKLVTFVKPEQAFKEMFGLSFAPRRRSNKKINLWKRGVMSIL</sequence>
<gene>
    <name evidence="1" type="ORF">OWV82_012764</name>
</gene>
<organism evidence="1 2">
    <name type="scientific">Melia azedarach</name>
    <name type="common">Chinaberry tree</name>
    <dbReference type="NCBI Taxonomy" id="155640"/>
    <lineage>
        <taxon>Eukaryota</taxon>
        <taxon>Viridiplantae</taxon>
        <taxon>Streptophyta</taxon>
        <taxon>Embryophyta</taxon>
        <taxon>Tracheophyta</taxon>
        <taxon>Spermatophyta</taxon>
        <taxon>Magnoliopsida</taxon>
        <taxon>eudicotyledons</taxon>
        <taxon>Gunneridae</taxon>
        <taxon>Pentapetalae</taxon>
        <taxon>rosids</taxon>
        <taxon>malvids</taxon>
        <taxon>Sapindales</taxon>
        <taxon>Meliaceae</taxon>
        <taxon>Melia</taxon>
    </lineage>
</organism>
<keyword evidence="2" id="KW-1185">Reference proteome</keyword>
<reference evidence="1 2" key="1">
    <citation type="journal article" date="2023" name="Science">
        <title>Complex scaffold remodeling in plant triterpene biosynthesis.</title>
        <authorList>
            <person name="De La Pena R."/>
            <person name="Hodgson H."/>
            <person name="Liu J.C."/>
            <person name="Stephenson M.J."/>
            <person name="Martin A.C."/>
            <person name="Owen C."/>
            <person name="Harkess A."/>
            <person name="Leebens-Mack J."/>
            <person name="Jimenez L.E."/>
            <person name="Osbourn A."/>
            <person name="Sattely E.S."/>
        </authorList>
    </citation>
    <scope>NUCLEOTIDE SEQUENCE [LARGE SCALE GENOMIC DNA]</scope>
    <source>
        <strain evidence="2">cv. JPN11</strain>
        <tissue evidence="1">Leaf</tissue>
    </source>
</reference>
<dbReference type="Proteomes" id="UP001164539">
    <property type="component" value="Chromosome 7"/>
</dbReference>
<name>A0ACC1XRX4_MELAZ</name>
<accession>A0ACC1XRX4</accession>
<dbReference type="EMBL" id="CM051400">
    <property type="protein sequence ID" value="KAJ4714249.1"/>
    <property type="molecule type" value="Genomic_DNA"/>
</dbReference>
<comment type="caution">
    <text evidence="1">The sequence shown here is derived from an EMBL/GenBank/DDBJ whole genome shotgun (WGS) entry which is preliminary data.</text>
</comment>
<evidence type="ECO:0000313" key="1">
    <source>
        <dbReference type="EMBL" id="KAJ4714249.1"/>
    </source>
</evidence>
<protein>
    <submittedName>
        <fullName evidence="1">Kinesin-like protein</fullName>
    </submittedName>
</protein>
<evidence type="ECO:0000313" key="2">
    <source>
        <dbReference type="Proteomes" id="UP001164539"/>
    </source>
</evidence>
<proteinExistence type="predicted"/>